<evidence type="ECO:0000313" key="1">
    <source>
        <dbReference type="EMBL" id="MYM61366.1"/>
    </source>
</evidence>
<protein>
    <recommendedName>
        <fullName evidence="3">Tricorn protease domain-containing protein</fullName>
    </recommendedName>
</protein>
<evidence type="ECO:0000313" key="2">
    <source>
        <dbReference type="Proteomes" id="UP000478571"/>
    </source>
</evidence>
<proteinExistence type="predicted"/>
<dbReference type="EMBL" id="WWEU01000012">
    <property type="protein sequence ID" value="MYM61366.1"/>
    <property type="molecule type" value="Genomic_DNA"/>
</dbReference>
<comment type="caution">
    <text evidence="1">The sequence shown here is derived from an EMBL/GenBank/DDBJ whole genome shotgun (WGS) entry which is preliminary data.</text>
</comment>
<gene>
    <name evidence="1" type="ORF">GTG28_19300</name>
</gene>
<dbReference type="Proteomes" id="UP000478571">
    <property type="component" value="Unassembled WGS sequence"/>
</dbReference>
<dbReference type="SUPFAM" id="SSF69304">
    <property type="entry name" value="Tricorn protease N-terminal domain"/>
    <property type="match status" value="1"/>
</dbReference>
<dbReference type="RefSeq" id="WP_160932718.1">
    <property type="nucleotide sequence ID" value="NZ_WWEU01000012.1"/>
</dbReference>
<sequence length="385" mass="44972">MINTEKLRPIPYRTTTMNKWFIGLVLAAQLVGCGAESDQENTPPRQYTKQELYPDRYYVTENNWYEMVDSEDIYYKDGVKRAQIQPFPKYYIYRAKEWPREDLNDASSYDLPRVQFYWANMGDKHDPMYTAYEGQTKIWSMKTDGTDLRLVLDNMTVGGYGKMVRSPDNRYLAYGNGDEKRVYDLKTGETYSLADNYGVPRFVWTEDSKTLYFADTRSLIYKWDIETKQVVPSELKMTDTNVFFGGYRYVVAATGLIKFAPFSNDVVSRASWRMPNELDVEDAISVDRSISPTGKYAWAASRKYHFKADMEKETAQRMKSSMMPYILGLNGRFGGSKHMTTFTIRDYQTDKAWRWRPLGMNRTIKHNSLYNAFANNGLWFKEAQS</sequence>
<reference evidence="1 2" key="1">
    <citation type="submission" date="2020-01" db="EMBL/GenBank/DDBJ databases">
        <title>Draft Genome Sequence of Vibrio sp. strain OCN044, Isolated from a Healthy Coral at Palmyra Atoll.</title>
        <authorList>
            <person name="Videau P."/>
            <person name="Loughran R."/>
            <person name="Esquivel A."/>
            <person name="Deadmond M."/>
            <person name="Paddock B.E."/>
            <person name="Saw J.H."/>
            <person name="Ushijima B."/>
        </authorList>
    </citation>
    <scope>NUCLEOTIDE SEQUENCE [LARGE SCALE GENOMIC DNA]</scope>
    <source>
        <strain evidence="1 2">OCN044</strain>
    </source>
</reference>
<dbReference type="InterPro" id="IPR011042">
    <property type="entry name" value="6-blade_b-propeller_TolB-like"/>
</dbReference>
<organism evidence="1 2">
    <name type="scientific">Vibrio tetraodonis subsp. pristinus</name>
    <dbReference type="NCBI Taxonomy" id="2695891"/>
    <lineage>
        <taxon>Bacteria</taxon>
        <taxon>Pseudomonadati</taxon>
        <taxon>Pseudomonadota</taxon>
        <taxon>Gammaproteobacteria</taxon>
        <taxon>Vibrionales</taxon>
        <taxon>Vibrionaceae</taxon>
        <taxon>Vibrio</taxon>
    </lineage>
</organism>
<name>A0A6L8M1L7_9VIBR</name>
<dbReference type="Gene3D" id="2.120.10.30">
    <property type="entry name" value="TolB, C-terminal domain"/>
    <property type="match status" value="1"/>
</dbReference>
<keyword evidence="2" id="KW-1185">Reference proteome</keyword>
<dbReference type="AlphaFoldDB" id="A0A6L8M1L7"/>
<evidence type="ECO:0008006" key="3">
    <source>
        <dbReference type="Google" id="ProtNLM"/>
    </source>
</evidence>
<accession>A0A6L8M1L7</accession>